<organism evidence="1 2">
    <name type="scientific">Nibea albiflora</name>
    <name type="common">Yellow drum</name>
    <name type="synonym">Corvina albiflora</name>
    <dbReference type="NCBI Taxonomy" id="240163"/>
    <lineage>
        <taxon>Eukaryota</taxon>
        <taxon>Metazoa</taxon>
        <taxon>Chordata</taxon>
        <taxon>Craniata</taxon>
        <taxon>Vertebrata</taxon>
        <taxon>Euteleostomi</taxon>
        <taxon>Actinopterygii</taxon>
        <taxon>Neopterygii</taxon>
        <taxon>Teleostei</taxon>
        <taxon>Neoteleostei</taxon>
        <taxon>Acanthomorphata</taxon>
        <taxon>Eupercaria</taxon>
        <taxon>Sciaenidae</taxon>
        <taxon>Nibea</taxon>
    </lineage>
</organism>
<name>A0ACB7EUL7_NIBAL</name>
<dbReference type="EMBL" id="CM024809">
    <property type="protein sequence ID" value="KAG8005918.1"/>
    <property type="molecule type" value="Genomic_DNA"/>
</dbReference>
<evidence type="ECO:0000313" key="2">
    <source>
        <dbReference type="Proteomes" id="UP000805704"/>
    </source>
</evidence>
<protein>
    <submittedName>
        <fullName evidence="1">Uncharacterized protein</fullName>
    </submittedName>
</protein>
<comment type="caution">
    <text evidence="1">The sequence shown here is derived from an EMBL/GenBank/DDBJ whole genome shotgun (WGS) entry which is preliminary data.</text>
</comment>
<accession>A0ACB7EUL7</accession>
<dbReference type="Proteomes" id="UP000805704">
    <property type="component" value="Chromosome 21"/>
</dbReference>
<feature type="non-terminal residue" evidence="1">
    <location>
        <position position="1"/>
    </location>
</feature>
<sequence>QADVLQHEEEEGDPSVHDAANRSDVDQCCESSPLLLSLYMSTSMTVTSR</sequence>
<gene>
    <name evidence="1" type="ORF">GBF38_004981</name>
</gene>
<evidence type="ECO:0000313" key="1">
    <source>
        <dbReference type="EMBL" id="KAG8005918.1"/>
    </source>
</evidence>
<reference evidence="1" key="1">
    <citation type="submission" date="2020-04" db="EMBL/GenBank/DDBJ databases">
        <title>A chromosome-scale assembly and high-density genetic map of the yellow drum (Nibea albiflora) genome.</title>
        <authorList>
            <person name="Xu D."/>
            <person name="Zhang W."/>
            <person name="Chen R."/>
            <person name="Tan P."/>
            <person name="Wang L."/>
            <person name="Song H."/>
            <person name="Tian L."/>
            <person name="Zhu Q."/>
            <person name="Wang B."/>
        </authorList>
    </citation>
    <scope>NUCLEOTIDE SEQUENCE</scope>
    <source>
        <strain evidence="1">ZJHYS-2018</strain>
    </source>
</reference>
<keyword evidence="2" id="KW-1185">Reference proteome</keyword>
<proteinExistence type="predicted"/>